<gene>
    <name evidence="1" type="ORF">IPJ48_02360</name>
</gene>
<sequence length="239" mass="27691">MSSIEPFYKRPRVLEIGSYDVNGSVRSNFKDAQEYIGVDLIPGPSVDVVSKGHLYVSDHKFDIVLSVESFEHNSDWIETFINMINLADDNGIVIFTCATIGRPEHGTFRTDPYSSPGTSSSDNSYYMNLGIDDFENNFDLDKWFVSHRFYVNDLTKDLYFYGLMGTKKIDVKAIESFFNTAIEKSTEVRKQTDLQSYLKIKTFYSLLSPLYVFLSDKNYQNATYFLYKRIRNVIRSFDR</sequence>
<dbReference type="Gene3D" id="3.40.50.150">
    <property type="entry name" value="Vaccinia Virus protein VP39"/>
    <property type="match status" value="1"/>
</dbReference>
<comment type="caution">
    <text evidence="1">The sequence shown here is derived from an EMBL/GenBank/DDBJ whole genome shotgun (WGS) entry which is preliminary data.</text>
</comment>
<evidence type="ECO:0000313" key="2">
    <source>
        <dbReference type="Proteomes" id="UP000886602"/>
    </source>
</evidence>
<proteinExistence type="predicted"/>
<name>A0A9D7F8X1_9RHOO</name>
<dbReference type="InterPro" id="IPR029063">
    <property type="entry name" value="SAM-dependent_MTases_sf"/>
</dbReference>
<dbReference type="Proteomes" id="UP000886602">
    <property type="component" value="Unassembled WGS sequence"/>
</dbReference>
<dbReference type="EMBL" id="JADJNC010000004">
    <property type="protein sequence ID" value="MBK7422018.1"/>
    <property type="molecule type" value="Genomic_DNA"/>
</dbReference>
<accession>A0A9D7F8X1</accession>
<evidence type="ECO:0000313" key="1">
    <source>
        <dbReference type="EMBL" id="MBK7422018.1"/>
    </source>
</evidence>
<evidence type="ECO:0008006" key="3">
    <source>
        <dbReference type="Google" id="ProtNLM"/>
    </source>
</evidence>
<organism evidence="1 2">
    <name type="scientific">Candidatus Propionivibrio dominans</name>
    <dbReference type="NCBI Taxonomy" id="2954373"/>
    <lineage>
        <taxon>Bacteria</taxon>
        <taxon>Pseudomonadati</taxon>
        <taxon>Pseudomonadota</taxon>
        <taxon>Betaproteobacteria</taxon>
        <taxon>Rhodocyclales</taxon>
        <taxon>Rhodocyclaceae</taxon>
        <taxon>Propionivibrio</taxon>
    </lineage>
</organism>
<dbReference type="AlphaFoldDB" id="A0A9D7F8X1"/>
<protein>
    <recommendedName>
        <fullName evidence="3">Methyltransferase type 11 domain-containing protein</fullName>
    </recommendedName>
</protein>
<dbReference type="SUPFAM" id="SSF53335">
    <property type="entry name" value="S-adenosyl-L-methionine-dependent methyltransferases"/>
    <property type="match status" value="1"/>
</dbReference>
<reference evidence="1" key="1">
    <citation type="submission" date="2020-10" db="EMBL/GenBank/DDBJ databases">
        <title>Connecting structure to function with the recovery of over 1000 high-quality activated sludge metagenome-assembled genomes encoding full-length rRNA genes using long-read sequencing.</title>
        <authorList>
            <person name="Singleton C.M."/>
            <person name="Petriglieri F."/>
            <person name="Kristensen J.M."/>
            <person name="Kirkegaard R.H."/>
            <person name="Michaelsen T.Y."/>
            <person name="Andersen M.H."/>
            <person name="Karst S.M."/>
            <person name="Dueholm M.S."/>
            <person name="Nielsen P.H."/>
            <person name="Albertsen M."/>
        </authorList>
    </citation>
    <scope>NUCLEOTIDE SEQUENCE</scope>
    <source>
        <strain evidence="1">EsbW_18-Q3-R4-48_MAXAC.044</strain>
    </source>
</reference>